<organism evidence="2 3">
    <name type="scientific">Papilio machaon</name>
    <name type="common">Old World swallowtail butterfly</name>
    <dbReference type="NCBI Taxonomy" id="76193"/>
    <lineage>
        <taxon>Eukaryota</taxon>
        <taxon>Metazoa</taxon>
        <taxon>Ecdysozoa</taxon>
        <taxon>Arthropoda</taxon>
        <taxon>Hexapoda</taxon>
        <taxon>Insecta</taxon>
        <taxon>Pterygota</taxon>
        <taxon>Neoptera</taxon>
        <taxon>Endopterygota</taxon>
        <taxon>Lepidoptera</taxon>
        <taxon>Glossata</taxon>
        <taxon>Ditrysia</taxon>
        <taxon>Papilionoidea</taxon>
        <taxon>Papilionidae</taxon>
        <taxon>Papilioninae</taxon>
        <taxon>Papilio</taxon>
    </lineage>
</organism>
<reference evidence="2 3" key="1">
    <citation type="journal article" date="2015" name="Nat. Commun.">
        <title>Outbred genome sequencing and CRISPR/Cas9 gene editing in butterflies.</title>
        <authorList>
            <person name="Li X."/>
            <person name="Fan D."/>
            <person name="Zhang W."/>
            <person name="Liu G."/>
            <person name="Zhang L."/>
            <person name="Zhao L."/>
            <person name="Fang X."/>
            <person name="Chen L."/>
            <person name="Dong Y."/>
            <person name="Chen Y."/>
            <person name="Ding Y."/>
            <person name="Zhao R."/>
            <person name="Feng M."/>
            <person name="Zhu Y."/>
            <person name="Feng Y."/>
            <person name="Jiang X."/>
            <person name="Zhu D."/>
            <person name="Xiang H."/>
            <person name="Feng X."/>
            <person name="Li S."/>
            <person name="Wang J."/>
            <person name="Zhang G."/>
            <person name="Kronforst M.R."/>
            <person name="Wang W."/>
        </authorList>
    </citation>
    <scope>NUCLEOTIDE SEQUENCE [LARGE SCALE GENOMIC DNA]</scope>
    <source>
        <strain evidence="2">Ya'a_city_454_Pm</strain>
        <tissue evidence="2">Whole body</tissue>
    </source>
</reference>
<accession>A0A194R986</accession>
<dbReference type="AlphaFoldDB" id="A0A194R986"/>
<feature type="region of interest" description="Disordered" evidence="1">
    <location>
        <begin position="68"/>
        <end position="91"/>
    </location>
</feature>
<dbReference type="STRING" id="76193.A0A194R986"/>
<evidence type="ECO:0000313" key="3">
    <source>
        <dbReference type="Proteomes" id="UP000053240"/>
    </source>
</evidence>
<dbReference type="Proteomes" id="UP000053240">
    <property type="component" value="Unassembled WGS sequence"/>
</dbReference>
<dbReference type="InParanoid" id="A0A194R986"/>
<evidence type="ECO:0000256" key="1">
    <source>
        <dbReference type="SAM" id="MobiDB-lite"/>
    </source>
</evidence>
<gene>
    <name evidence="2" type="ORF">RR48_13474</name>
</gene>
<proteinExistence type="predicted"/>
<evidence type="ECO:0000313" key="2">
    <source>
        <dbReference type="EMBL" id="KPJ14403.1"/>
    </source>
</evidence>
<dbReference type="EMBL" id="KQ460473">
    <property type="protein sequence ID" value="KPJ14403.1"/>
    <property type="molecule type" value="Genomic_DNA"/>
</dbReference>
<name>A0A194R986_PAPMA</name>
<protein>
    <submittedName>
        <fullName evidence="2">Uncharacterized protein</fullName>
    </submittedName>
</protein>
<sequence length="91" mass="10452">MGDEMQSPQREDYHQICQISNEFVGGSLGVRDIADKMQESRLRWYGHIRRRSPEYVGNLALHLSLTGRRSRGTPKTRSSDGWWETLTGTSL</sequence>
<keyword evidence="3" id="KW-1185">Reference proteome</keyword>